<evidence type="ECO:0000256" key="4">
    <source>
        <dbReference type="ARBA" id="ARBA00023163"/>
    </source>
</evidence>
<dbReference type="EMBL" id="LIAE01007743">
    <property type="protein sequence ID" value="PAV77195.1"/>
    <property type="molecule type" value="Genomic_DNA"/>
</dbReference>
<evidence type="ECO:0000256" key="1">
    <source>
        <dbReference type="ARBA" id="ARBA00004123"/>
    </source>
</evidence>
<evidence type="ECO:0000256" key="5">
    <source>
        <dbReference type="ARBA" id="ARBA00023186"/>
    </source>
</evidence>
<keyword evidence="3" id="KW-0805">Transcription regulation</keyword>
<proteinExistence type="inferred from homology"/>
<evidence type="ECO:0000313" key="9">
    <source>
        <dbReference type="Proteomes" id="UP000218231"/>
    </source>
</evidence>
<dbReference type="Proteomes" id="UP000218231">
    <property type="component" value="Unassembled WGS sequence"/>
</dbReference>
<keyword evidence="6" id="KW-0539">Nucleus</keyword>
<dbReference type="GO" id="GO:0000785">
    <property type="term" value="C:chromatin"/>
    <property type="evidence" value="ECO:0007669"/>
    <property type="project" value="TreeGrafter"/>
</dbReference>
<sequence>MSSLVNVVSANFEPVSQPFTDSLSLEITFEAFEPLPGDLEWSLIYVPTGGTSEFDQKLDSVLVGPTPEGRHRFVFTADAPDASKIPKDDMVGASVLLLEIKYNEQKFMTLGWFVSNEYNDEALRLEPPATPQVDKLVRTIRVDDVRVTTFTIRWDPNQEDEMPPVEGEPEPEEGDSFLDEQKKEVGEEGQQEEDGEGQANVEDEESDENDEEFDLDDEEDIDEDEGESTEDEEEQDEEMEVDETAELRKEEENKKNGTEAEKAPEPDKAADEKVVEENAQGDKENAEVDMQQT</sequence>
<evidence type="ECO:0000256" key="6">
    <source>
        <dbReference type="ARBA" id="ARBA00023242"/>
    </source>
</evidence>
<feature type="compositionally biased region" description="Basic and acidic residues" evidence="7">
    <location>
        <begin position="245"/>
        <end position="286"/>
    </location>
</feature>
<dbReference type="InterPro" id="IPR036747">
    <property type="entry name" value="ASF1-like_sf"/>
</dbReference>
<dbReference type="PANTHER" id="PTHR12040:SF0">
    <property type="entry name" value="HISTONE CHAPERONE ASF1"/>
    <property type="match status" value="1"/>
</dbReference>
<dbReference type="Pfam" id="PF04729">
    <property type="entry name" value="ASF1_hist_chap"/>
    <property type="match status" value="1"/>
</dbReference>
<dbReference type="STRING" id="2018661.A0A2A2KTD0"/>
<organism evidence="8 9">
    <name type="scientific">Diploscapter pachys</name>
    <dbReference type="NCBI Taxonomy" id="2018661"/>
    <lineage>
        <taxon>Eukaryota</taxon>
        <taxon>Metazoa</taxon>
        <taxon>Ecdysozoa</taxon>
        <taxon>Nematoda</taxon>
        <taxon>Chromadorea</taxon>
        <taxon>Rhabditida</taxon>
        <taxon>Rhabditina</taxon>
        <taxon>Rhabditomorpha</taxon>
        <taxon>Rhabditoidea</taxon>
        <taxon>Rhabditidae</taxon>
        <taxon>Diploscapter</taxon>
    </lineage>
</organism>
<dbReference type="Gene3D" id="2.60.40.1490">
    <property type="entry name" value="Histone chaperone ASF1-like"/>
    <property type="match status" value="1"/>
</dbReference>
<reference evidence="8 9" key="1">
    <citation type="journal article" date="2017" name="Curr. Biol.">
        <title>Genome architecture and evolution of a unichromosomal asexual nematode.</title>
        <authorList>
            <person name="Fradin H."/>
            <person name="Zegar C."/>
            <person name="Gutwein M."/>
            <person name="Lucas J."/>
            <person name="Kovtun M."/>
            <person name="Corcoran D."/>
            <person name="Baugh L.R."/>
            <person name="Kiontke K."/>
            <person name="Gunsalus K."/>
            <person name="Fitch D.H."/>
            <person name="Piano F."/>
        </authorList>
    </citation>
    <scope>NUCLEOTIDE SEQUENCE [LARGE SCALE GENOMIC DNA]</scope>
    <source>
        <strain evidence="8">PF1309</strain>
    </source>
</reference>
<comment type="caution">
    <text evidence="8">The sequence shown here is derived from an EMBL/GenBank/DDBJ whole genome shotgun (WGS) entry which is preliminary data.</text>
</comment>
<keyword evidence="9" id="KW-1185">Reference proteome</keyword>
<protein>
    <recommendedName>
        <fullName evidence="10">Histone chaperone</fullName>
    </recommendedName>
</protein>
<gene>
    <name evidence="8" type="ORF">WR25_11646</name>
</gene>
<keyword evidence="5" id="KW-0143">Chaperone</keyword>
<dbReference type="GO" id="GO:0005634">
    <property type="term" value="C:nucleus"/>
    <property type="evidence" value="ECO:0007669"/>
    <property type="project" value="UniProtKB-SubCell"/>
</dbReference>
<feature type="compositionally biased region" description="Acidic residues" evidence="7">
    <location>
        <begin position="157"/>
        <end position="178"/>
    </location>
</feature>
<evidence type="ECO:0000256" key="3">
    <source>
        <dbReference type="ARBA" id="ARBA00023015"/>
    </source>
</evidence>
<dbReference type="PANTHER" id="PTHR12040">
    <property type="entry name" value="ANTI-SILENCING PROTEIN 1"/>
    <property type="match status" value="1"/>
</dbReference>
<dbReference type="SUPFAM" id="SSF101546">
    <property type="entry name" value="ASF1-like"/>
    <property type="match status" value="1"/>
</dbReference>
<accession>A0A2A2KTD0</accession>
<evidence type="ECO:0000256" key="2">
    <source>
        <dbReference type="ARBA" id="ARBA00006051"/>
    </source>
</evidence>
<evidence type="ECO:0008006" key="10">
    <source>
        <dbReference type="Google" id="ProtNLM"/>
    </source>
</evidence>
<dbReference type="AlphaFoldDB" id="A0A2A2KTD0"/>
<feature type="region of interest" description="Disordered" evidence="7">
    <location>
        <begin position="152"/>
        <end position="293"/>
    </location>
</feature>
<keyword evidence="4" id="KW-0804">Transcription</keyword>
<name>A0A2A2KTD0_9BILA</name>
<dbReference type="GO" id="GO:0042393">
    <property type="term" value="F:histone binding"/>
    <property type="evidence" value="ECO:0007669"/>
    <property type="project" value="TreeGrafter"/>
</dbReference>
<comment type="subcellular location">
    <subcellularLocation>
        <location evidence="1">Nucleus</location>
    </subcellularLocation>
</comment>
<feature type="compositionally biased region" description="Acidic residues" evidence="7">
    <location>
        <begin position="187"/>
        <end position="244"/>
    </location>
</feature>
<dbReference type="OrthoDB" id="29755at2759"/>
<comment type="similarity">
    <text evidence="2">Belongs to the ASF1 family.</text>
</comment>
<evidence type="ECO:0000256" key="7">
    <source>
        <dbReference type="SAM" id="MobiDB-lite"/>
    </source>
</evidence>
<evidence type="ECO:0000313" key="8">
    <source>
        <dbReference type="EMBL" id="PAV77195.1"/>
    </source>
</evidence>
<dbReference type="InterPro" id="IPR006818">
    <property type="entry name" value="ASF1-like"/>
</dbReference>
<dbReference type="GO" id="GO:0006335">
    <property type="term" value="P:DNA replication-dependent chromatin assembly"/>
    <property type="evidence" value="ECO:0007669"/>
    <property type="project" value="TreeGrafter"/>
</dbReference>